<protein>
    <recommendedName>
        <fullName evidence="3">DNA primase small subunit</fullName>
    </recommendedName>
</protein>
<proteinExistence type="predicted"/>
<sequence>MSVYGFPDGHTTDGAIPAIDTLFIDFDIPSGGEYRSSDPDPQAWYRDMSALLTRVREVCRLLETEGSAKHFRGALSGHKGVHLYLDFPVLDSQEGTMRQFKSGMRTYSDELISYLESETYLDLEPWVDVDSSDLARLCRMPNTLHLGATRAFNEDRYCVPVSIRELANITPNEYVKLTRSPRVVPEDCHRNPSEKAASILTQYIREASSGHSFSSSNYDPKAVKRYEKEQNENITIDDLPFLMHGKPCISGYRDRADKFSYGAASHAMELNVIAHLTAKNVPVDVIVELFSGDDEFDEAYTREQIKKVIAHNYSEFNCETIKEQAPMFCGECDCEYNSEPEIEATRE</sequence>
<evidence type="ECO:0000313" key="2">
    <source>
        <dbReference type="Proteomes" id="UP000011690"/>
    </source>
</evidence>
<evidence type="ECO:0000313" key="1">
    <source>
        <dbReference type="EMBL" id="ELY49856.1"/>
    </source>
</evidence>
<dbReference type="GO" id="GO:0006269">
    <property type="term" value="P:DNA replication, synthesis of primer"/>
    <property type="evidence" value="ECO:0007669"/>
    <property type="project" value="UniProtKB-KW"/>
</dbReference>
<dbReference type="GO" id="GO:1990077">
    <property type="term" value="C:primosome complex"/>
    <property type="evidence" value="ECO:0007669"/>
    <property type="project" value="UniProtKB-KW"/>
</dbReference>
<dbReference type="Proteomes" id="UP000011690">
    <property type="component" value="Unassembled WGS sequence"/>
</dbReference>
<name>L9WKV2_9EURY</name>
<dbReference type="PATRIC" id="fig|1227500.6.peg.1532"/>
<organism evidence="1 2">
    <name type="scientific">Natronorubrum bangense JCM 10635</name>
    <dbReference type="NCBI Taxonomy" id="1227500"/>
    <lineage>
        <taxon>Archaea</taxon>
        <taxon>Methanobacteriati</taxon>
        <taxon>Methanobacteriota</taxon>
        <taxon>Stenosarchaea group</taxon>
        <taxon>Halobacteria</taxon>
        <taxon>Halobacteriales</taxon>
        <taxon>Natrialbaceae</taxon>
        <taxon>Natronorubrum</taxon>
    </lineage>
</organism>
<evidence type="ECO:0008006" key="3">
    <source>
        <dbReference type="Google" id="ProtNLM"/>
    </source>
</evidence>
<gene>
    <name evidence="1" type="ORF">C494_07595</name>
</gene>
<dbReference type="STRING" id="1227500.C494_07595"/>
<accession>L9WKV2</accession>
<dbReference type="AlphaFoldDB" id="L9WKV2"/>
<keyword evidence="2" id="KW-1185">Reference proteome</keyword>
<comment type="caution">
    <text evidence="1">The sequence shown here is derived from an EMBL/GenBank/DDBJ whole genome shotgun (WGS) entry which is preliminary data.</text>
</comment>
<dbReference type="GO" id="GO:0046872">
    <property type="term" value="F:metal ion binding"/>
    <property type="evidence" value="ECO:0007669"/>
    <property type="project" value="UniProtKB-KW"/>
</dbReference>
<dbReference type="EMBL" id="AOHY01000016">
    <property type="protein sequence ID" value="ELY49856.1"/>
    <property type="molecule type" value="Genomic_DNA"/>
</dbReference>
<dbReference type="GO" id="GO:0051539">
    <property type="term" value="F:4 iron, 4 sulfur cluster binding"/>
    <property type="evidence" value="ECO:0007669"/>
    <property type="project" value="UniProtKB-KW"/>
</dbReference>
<reference evidence="1 2" key="1">
    <citation type="journal article" date="2014" name="PLoS Genet.">
        <title>Phylogenetically driven sequencing of extremely halophilic archaea reveals strategies for static and dynamic osmo-response.</title>
        <authorList>
            <person name="Becker E.A."/>
            <person name="Seitzer P.M."/>
            <person name="Tritt A."/>
            <person name="Larsen D."/>
            <person name="Krusor M."/>
            <person name="Yao A.I."/>
            <person name="Wu D."/>
            <person name="Madern D."/>
            <person name="Eisen J.A."/>
            <person name="Darling A.E."/>
            <person name="Facciotti M.T."/>
        </authorList>
    </citation>
    <scope>NUCLEOTIDE SEQUENCE [LARGE SCALE GENOMIC DNA]</scope>
    <source>
        <strain evidence="1 2">JCM 10635</strain>
    </source>
</reference>
<dbReference type="SUPFAM" id="SSF56747">
    <property type="entry name" value="Prim-pol domain"/>
    <property type="match status" value="1"/>
</dbReference>